<keyword evidence="8" id="KW-1185">Reference proteome</keyword>
<dbReference type="GO" id="GO:0016787">
    <property type="term" value="F:hydrolase activity"/>
    <property type="evidence" value="ECO:0007669"/>
    <property type="project" value="UniProtKB-KW"/>
</dbReference>
<sequence>MTYRDPGGRMMVLKIALQTIGLSKRHVAQTCQLLAAILHLGNLDFIIDRNRDEDAAVVRNTDVCAFVADFLGVHPSHLEQSLACHSKMVKKEMCTIFLDPEGASENRDELAKALYSLLFSWLNEHINQRFPHSLDQFCINFANERLHHWTQRRLFDSHIHEYGIEGISHFQVVLAVQYFDNTELVFTRRRPILQWLRHSRSVDHSSFNAGTIDRSGFPTFTVIHFNGVVTYSSEKFIERNQAALNSDFVNLLRGVEGIEDTGSKNPFVKGLFGEKQIATMVHPRNEITIIAAQHKLKPMRAPSTRRKRTKRTATEEDDTEVVESTSGSVETVADEFRLALDTLFETLDDTQSWHVFASTPTTHNCQASLKEGALRVKYGNVFEVNMLPAEFCDRYKNGLEEAGVTGVDERAIVGHAKSALGLHENDIVLGQNKVFLSQATFHLLEDQLRSRDVEDQERIRFRQAEDAGDPYAPYSYPNAEGEASWTAGHSDNSLNQQLPLIANTSPFQRDQSTSHVGSEVYVPSRNMFQNADKANKDILAGGNPRRRDQGETAEVIRESSLYA</sequence>
<dbReference type="GO" id="GO:0016020">
    <property type="term" value="C:membrane"/>
    <property type="evidence" value="ECO:0007669"/>
    <property type="project" value="TreeGrafter"/>
</dbReference>
<feature type="region of interest" description="Disordered" evidence="5">
    <location>
        <begin position="461"/>
        <end position="491"/>
    </location>
</feature>
<evidence type="ECO:0000256" key="3">
    <source>
        <dbReference type="ARBA" id="ARBA00023203"/>
    </source>
</evidence>
<dbReference type="Gene3D" id="1.20.5.4820">
    <property type="match status" value="1"/>
</dbReference>
<keyword evidence="4" id="KW-0518">Myosin</keyword>
<dbReference type="InterPro" id="IPR001609">
    <property type="entry name" value="Myosin_head_motor_dom-like"/>
</dbReference>
<dbReference type="Gene3D" id="1.20.58.530">
    <property type="match status" value="2"/>
</dbReference>
<comment type="caution">
    <text evidence="4">Lacks conserved residue(s) required for the propagation of feature annotation.</text>
</comment>
<evidence type="ECO:0000313" key="8">
    <source>
        <dbReference type="Proteomes" id="UP000799118"/>
    </source>
</evidence>
<comment type="similarity">
    <text evidence="4">Belongs to the TRAFAC class myosin-kinesin ATPase superfamily. Myosin family.</text>
</comment>
<dbReference type="PROSITE" id="PS51456">
    <property type="entry name" value="MYOSIN_MOTOR"/>
    <property type="match status" value="1"/>
</dbReference>
<keyword evidence="7" id="KW-0378">Hydrolase</keyword>
<accession>A0A6A4IFN7</accession>
<feature type="domain" description="Myosin motor" evidence="6">
    <location>
        <begin position="1"/>
        <end position="254"/>
    </location>
</feature>
<keyword evidence="4" id="KW-0505">Motor protein</keyword>
<keyword evidence="3 4" id="KW-0009">Actin-binding</keyword>
<gene>
    <name evidence="7" type="ORF">BT96DRAFT_986574</name>
</gene>
<feature type="region of interest" description="Disordered" evidence="5">
    <location>
        <begin position="532"/>
        <end position="563"/>
    </location>
</feature>
<feature type="region of interest" description="Disordered" evidence="5">
    <location>
        <begin position="298"/>
        <end position="326"/>
    </location>
</feature>
<evidence type="ECO:0000313" key="7">
    <source>
        <dbReference type="EMBL" id="KAE9407584.1"/>
    </source>
</evidence>
<keyword evidence="2" id="KW-0067">ATP-binding</keyword>
<feature type="compositionally biased region" description="Basic and acidic residues" evidence="5">
    <location>
        <begin position="545"/>
        <end position="557"/>
    </location>
</feature>
<dbReference type="OrthoDB" id="3025930at2759"/>
<dbReference type="GO" id="GO:0016459">
    <property type="term" value="C:myosin complex"/>
    <property type="evidence" value="ECO:0007669"/>
    <property type="project" value="UniProtKB-KW"/>
</dbReference>
<evidence type="ECO:0000256" key="4">
    <source>
        <dbReference type="PROSITE-ProRule" id="PRU00782"/>
    </source>
</evidence>
<keyword evidence="1" id="KW-0547">Nucleotide-binding</keyword>
<dbReference type="GO" id="GO:0051015">
    <property type="term" value="F:actin filament binding"/>
    <property type="evidence" value="ECO:0007669"/>
    <property type="project" value="TreeGrafter"/>
</dbReference>
<dbReference type="GO" id="GO:0007015">
    <property type="term" value="P:actin filament organization"/>
    <property type="evidence" value="ECO:0007669"/>
    <property type="project" value="TreeGrafter"/>
</dbReference>
<dbReference type="SUPFAM" id="SSF52540">
    <property type="entry name" value="P-loop containing nucleoside triphosphate hydrolases"/>
    <property type="match status" value="1"/>
</dbReference>
<dbReference type="PANTHER" id="PTHR13140:SF550">
    <property type="entry name" value="MYOSIN-IIIB ISOFORM X1"/>
    <property type="match status" value="1"/>
</dbReference>
<name>A0A6A4IFN7_9AGAR</name>
<dbReference type="Pfam" id="PF00063">
    <property type="entry name" value="Myosin_head"/>
    <property type="match status" value="2"/>
</dbReference>
<evidence type="ECO:0000259" key="6">
    <source>
        <dbReference type="PROSITE" id="PS51456"/>
    </source>
</evidence>
<dbReference type="EMBL" id="ML769395">
    <property type="protein sequence ID" value="KAE9407584.1"/>
    <property type="molecule type" value="Genomic_DNA"/>
</dbReference>
<dbReference type="Proteomes" id="UP000799118">
    <property type="component" value="Unassembled WGS sequence"/>
</dbReference>
<protein>
    <submittedName>
        <fullName evidence="7">P-loop containing nucleoside triphosphate hydrolase protein</fullName>
    </submittedName>
</protein>
<dbReference type="PANTHER" id="PTHR13140">
    <property type="entry name" value="MYOSIN"/>
    <property type="match status" value="1"/>
</dbReference>
<feature type="compositionally biased region" description="Basic residues" evidence="5">
    <location>
        <begin position="298"/>
        <end position="311"/>
    </location>
</feature>
<proteinExistence type="inferred from homology"/>
<reference evidence="7" key="1">
    <citation type="journal article" date="2019" name="Environ. Microbiol.">
        <title>Fungal ecological strategies reflected in gene transcription - a case study of two litter decomposers.</title>
        <authorList>
            <person name="Barbi F."/>
            <person name="Kohler A."/>
            <person name="Barry K."/>
            <person name="Baskaran P."/>
            <person name="Daum C."/>
            <person name="Fauchery L."/>
            <person name="Ihrmark K."/>
            <person name="Kuo A."/>
            <person name="LaButti K."/>
            <person name="Lipzen A."/>
            <person name="Morin E."/>
            <person name="Grigoriev I.V."/>
            <person name="Henrissat B."/>
            <person name="Lindahl B."/>
            <person name="Martin F."/>
        </authorList>
    </citation>
    <scope>NUCLEOTIDE SEQUENCE</scope>
    <source>
        <strain evidence="7">JB14</strain>
    </source>
</reference>
<dbReference type="Gene3D" id="1.20.120.720">
    <property type="entry name" value="Myosin VI head, motor domain, U50 subdomain"/>
    <property type="match status" value="1"/>
</dbReference>
<dbReference type="InterPro" id="IPR027417">
    <property type="entry name" value="P-loop_NTPase"/>
</dbReference>
<evidence type="ECO:0000256" key="2">
    <source>
        <dbReference type="ARBA" id="ARBA00022840"/>
    </source>
</evidence>
<organism evidence="7 8">
    <name type="scientific">Gymnopus androsaceus JB14</name>
    <dbReference type="NCBI Taxonomy" id="1447944"/>
    <lineage>
        <taxon>Eukaryota</taxon>
        <taxon>Fungi</taxon>
        <taxon>Dikarya</taxon>
        <taxon>Basidiomycota</taxon>
        <taxon>Agaricomycotina</taxon>
        <taxon>Agaricomycetes</taxon>
        <taxon>Agaricomycetidae</taxon>
        <taxon>Agaricales</taxon>
        <taxon>Marasmiineae</taxon>
        <taxon>Omphalotaceae</taxon>
        <taxon>Gymnopus</taxon>
    </lineage>
</organism>
<dbReference type="GO" id="GO:0000146">
    <property type="term" value="F:microfilament motor activity"/>
    <property type="evidence" value="ECO:0007669"/>
    <property type="project" value="TreeGrafter"/>
</dbReference>
<dbReference type="GO" id="GO:0005737">
    <property type="term" value="C:cytoplasm"/>
    <property type="evidence" value="ECO:0007669"/>
    <property type="project" value="TreeGrafter"/>
</dbReference>
<dbReference type="AlphaFoldDB" id="A0A6A4IFN7"/>
<evidence type="ECO:0000256" key="1">
    <source>
        <dbReference type="ARBA" id="ARBA00022741"/>
    </source>
</evidence>
<dbReference type="GO" id="GO:0005524">
    <property type="term" value="F:ATP binding"/>
    <property type="evidence" value="ECO:0007669"/>
    <property type="project" value="UniProtKB-KW"/>
</dbReference>
<evidence type="ECO:0000256" key="5">
    <source>
        <dbReference type="SAM" id="MobiDB-lite"/>
    </source>
</evidence>
<dbReference type="SMART" id="SM00242">
    <property type="entry name" value="MYSc"/>
    <property type="match status" value="1"/>
</dbReference>